<gene>
    <name evidence="3" type="ORF">ABLG96_00390</name>
</gene>
<proteinExistence type="predicted"/>
<accession>A0AAU8DQ05</accession>
<feature type="transmembrane region" description="Helical" evidence="2">
    <location>
        <begin position="33"/>
        <end position="53"/>
    </location>
</feature>
<evidence type="ECO:0000256" key="1">
    <source>
        <dbReference type="SAM" id="MobiDB-lite"/>
    </source>
</evidence>
<feature type="region of interest" description="Disordered" evidence="1">
    <location>
        <begin position="1"/>
        <end position="30"/>
    </location>
</feature>
<organism evidence="3">
    <name type="scientific">Nakamurella sp. A5-74</name>
    <dbReference type="NCBI Taxonomy" id="3158264"/>
    <lineage>
        <taxon>Bacteria</taxon>
        <taxon>Bacillati</taxon>
        <taxon>Actinomycetota</taxon>
        <taxon>Actinomycetes</taxon>
        <taxon>Nakamurellales</taxon>
        <taxon>Nakamurellaceae</taxon>
        <taxon>Nakamurella</taxon>
    </lineage>
</organism>
<keyword evidence="2" id="KW-0472">Membrane</keyword>
<evidence type="ECO:0000313" key="3">
    <source>
        <dbReference type="EMBL" id="XCG63848.1"/>
    </source>
</evidence>
<dbReference type="EMBL" id="CP159218">
    <property type="protein sequence ID" value="XCG63848.1"/>
    <property type="molecule type" value="Genomic_DNA"/>
</dbReference>
<protein>
    <submittedName>
        <fullName evidence="3">Uncharacterized protein</fullName>
    </submittedName>
</protein>
<dbReference type="AlphaFoldDB" id="A0AAU8DQ05"/>
<evidence type="ECO:0000256" key="2">
    <source>
        <dbReference type="SAM" id="Phobius"/>
    </source>
</evidence>
<dbReference type="RefSeq" id="WP_353649463.1">
    <property type="nucleotide sequence ID" value="NZ_CP159218.1"/>
</dbReference>
<keyword evidence="2" id="KW-0812">Transmembrane</keyword>
<name>A0AAU8DQ05_9ACTN</name>
<keyword evidence="2" id="KW-1133">Transmembrane helix</keyword>
<reference evidence="3" key="1">
    <citation type="submission" date="2024-05" db="EMBL/GenBank/DDBJ databases">
        <authorList>
            <person name="Cai S.Y."/>
            <person name="Jin L.M."/>
            <person name="Li H.R."/>
        </authorList>
    </citation>
    <scope>NUCLEOTIDE SEQUENCE</scope>
    <source>
        <strain evidence="3">A5-74</strain>
    </source>
</reference>
<sequence>MTSEASLVTEEALRGRLPADPAEQRPRHRRKTVMLVAASAVMVLGGAVTILSISGGNPGHIAEPSTPSPATIMTLSALPDSPWSCPYTGFKEYGQEAAQQGGGLVTGVLRPTGVHREEVDQQAGGYYSEVQITVTSVLTGQLSTGEVTGYVQSSIDTTAASPAGSQPPQIETPAQALDYEGNAGWGTDGAFLGMLLRRNDGTFIVNPIPLIGDRAVVGLGCWSAGGLPVTRERVDLVLAGSPSVTISAPVELVTIHDVRGSFN</sequence>